<evidence type="ECO:0000313" key="2">
    <source>
        <dbReference type="EMBL" id="GER40806.1"/>
    </source>
</evidence>
<organism evidence="2 3">
    <name type="scientific">Striga asiatica</name>
    <name type="common">Asiatic witchweed</name>
    <name type="synonym">Buchnera asiatica</name>
    <dbReference type="NCBI Taxonomy" id="4170"/>
    <lineage>
        <taxon>Eukaryota</taxon>
        <taxon>Viridiplantae</taxon>
        <taxon>Streptophyta</taxon>
        <taxon>Embryophyta</taxon>
        <taxon>Tracheophyta</taxon>
        <taxon>Spermatophyta</taxon>
        <taxon>Magnoliopsida</taxon>
        <taxon>eudicotyledons</taxon>
        <taxon>Gunneridae</taxon>
        <taxon>Pentapetalae</taxon>
        <taxon>asterids</taxon>
        <taxon>lamiids</taxon>
        <taxon>Lamiales</taxon>
        <taxon>Orobanchaceae</taxon>
        <taxon>Buchnereae</taxon>
        <taxon>Striga</taxon>
    </lineage>
</organism>
<evidence type="ECO:0000313" key="3">
    <source>
        <dbReference type="Proteomes" id="UP000325081"/>
    </source>
</evidence>
<dbReference type="EMBL" id="BKCP01005961">
    <property type="protein sequence ID" value="GER40806.1"/>
    <property type="molecule type" value="Genomic_DNA"/>
</dbReference>
<feature type="region of interest" description="Disordered" evidence="1">
    <location>
        <begin position="156"/>
        <end position="178"/>
    </location>
</feature>
<keyword evidence="2" id="KW-0645">Protease</keyword>
<feature type="compositionally biased region" description="Polar residues" evidence="1">
    <location>
        <begin position="233"/>
        <end position="243"/>
    </location>
</feature>
<accession>A0A5A7Q7C4</accession>
<gene>
    <name evidence="2" type="ORF">STAS_17496</name>
</gene>
<evidence type="ECO:0000256" key="1">
    <source>
        <dbReference type="SAM" id="MobiDB-lite"/>
    </source>
</evidence>
<proteinExistence type="predicted"/>
<dbReference type="Proteomes" id="UP000325081">
    <property type="component" value="Unassembled WGS sequence"/>
</dbReference>
<keyword evidence="2" id="KW-0378">Hydrolase</keyword>
<reference evidence="3" key="1">
    <citation type="journal article" date="2019" name="Curr. Biol.">
        <title>Genome Sequence of Striga asiatica Provides Insight into the Evolution of Plant Parasitism.</title>
        <authorList>
            <person name="Yoshida S."/>
            <person name="Kim S."/>
            <person name="Wafula E.K."/>
            <person name="Tanskanen J."/>
            <person name="Kim Y.M."/>
            <person name="Honaas L."/>
            <person name="Yang Z."/>
            <person name="Spallek T."/>
            <person name="Conn C.E."/>
            <person name="Ichihashi Y."/>
            <person name="Cheong K."/>
            <person name="Cui S."/>
            <person name="Der J.P."/>
            <person name="Gundlach H."/>
            <person name="Jiao Y."/>
            <person name="Hori C."/>
            <person name="Ishida J.K."/>
            <person name="Kasahara H."/>
            <person name="Kiba T."/>
            <person name="Kim M.S."/>
            <person name="Koo N."/>
            <person name="Laohavisit A."/>
            <person name="Lee Y.H."/>
            <person name="Lumba S."/>
            <person name="McCourt P."/>
            <person name="Mortimer J.C."/>
            <person name="Mutuku J.M."/>
            <person name="Nomura T."/>
            <person name="Sasaki-Sekimoto Y."/>
            <person name="Seto Y."/>
            <person name="Wang Y."/>
            <person name="Wakatake T."/>
            <person name="Sakakibara H."/>
            <person name="Demura T."/>
            <person name="Yamaguchi S."/>
            <person name="Yoneyama K."/>
            <person name="Manabe R.I."/>
            <person name="Nelson D.C."/>
            <person name="Schulman A.H."/>
            <person name="Timko M.P."/>
            <person name="dePamphilis C.W."/>
            <person name="Choi D."/>
            <person name="Shirasu K."/>
        </authorList>
    </citation>
    <scope>NUCLEOTIDE SEQUENCE [LARGE SCALE GENOMIC DNA]</scope>
    <source>
        <strain evidence="3">cv. UVA1</strain>
    </source>
</reference>
<dbReference type="GO" id="GO:0004177">
    <property type="term" value="F:aminopeptidase activity"/>
    <property type="evidence" value="ECO:0007669"/>
    <property type="project" value="UniProtKB-KW"/>
</dbReference>
<feature type="region of interest" description="Disordered" evidence="1">
    <location>
        <begin position="207"/>
        <end position="243"/>
    </location>
</feature>
<keyword evidence="2" id="KW-0031">Aminopeptidase</keyword>
<dbReference type="AlphaFoldDB" id="A0A5A7Q7C4"/>
<comment type="caution">
    <text evidence="2">The sequence shown here is derived from an EMBL/GenBank/DDBJ whole genome shotgun (WGS) entry which is preliminary data.</text>
</comment>
<keyword evidence="3" id="KW-1185">Reference proteome</keyword>
<protein>
    <submittedName>
        <fullName evidence="2">Aminopeptidase N</fullName>
    </submittedName>
</protein>
<sequence>MKNKVQTQNDDIRTEITPGIIGAPLRLAHFRSRDLSVALVPASSGQSTATQGANNHKLSSRGNVLIFSMQLIRLFSIDVRAAMSIFKISERVGVSTVKLEFSGECRLVLASSLGSGIQEYLNSTYFPVELLIQYAIPNTLFTNLGLQLQTRHMGLSHLSPTTSSSTSKPRSDQTATAEIGVSPHIVTRVSHGRPDLHSVAANRSDRWTSHPKYRAIHGNSKGTFTGEGGQGPRVSTLSLDLDT</sequence>
<name>A0A5A7Q7C4_STRAF</name>